<dbReference type="FunFam" id="3.40.30.10:FF:000027">
    <property type="entry name" value="protein disulfide-isomerase A2"/>
    <property type="match status" value="1"/>
</dbReference>
<evidence type="ECO:0000256" key="4">
    <source>
        <dbReference type="ARBA" id="ARBA00012723"/>
    </source>
</evidence>
<feature type="disulfide bond" description="Redox-active" evidence="11">
    <location>
        <begin position="529"/>
        <end position="532"/>
    </location>
</feature>
<dbReference type="AlphaFoldDB" id="A0A8B6BL85"/>
<dbReference type="Pfam" id="PF13848">
    <property type="entry name" value="Thioredoxin_6"/>
    <property type="match status" value="1"/>
</dbReference>
<evidence type="ECO:0000256" key="13">
    <source>
        <dbReference type="RuleBase" id="RU361130"/>
    </source>
</evidence>
<evidence type="ECO:0000256" key="6">
    <source>
        <dbReference type="ARBA" id="ARBA00022737"/>
    </source>
</evidence>
<dbReference type="EMBL" id="UYJE01000260">
    <property type="protein sequence ID" value="VDH91747.1"/>
    <property type="molecule type" value="Genomic_DNA"/>
</dbReference>
<dbReference type="NCBIfam" id="TIGR01126">
    <property type="entry name" value="pdi_dom"/>
    <property type="match status" value="3"/>
</dbReference>
<dbReference type="PANTHER" id="PTHR18929">
    <property type="entry name" value="PROTEIN DISULFIDE ISOMERASE"/>
    <property type="match status" value="1"/>
</dbReference>
<dbReference type="OrthoDB" id="427280at2759"/>
<dbReference type="GO" id="GO:0006457">
    <property type="term" value="P:protein folding"/>
    <property type="evidence" value="ECO:0007669"/>
    <property type="project" value="TreeGrafter"/>
</dbReference>
<dbReference type="FunFam" id="3.40.30.10:FF:000076">
    <property type="entry name" value="Protein disulfide-isomerase A4"/>
    <property type="match status" value="1"/>
</dbReference>
<evidence type="ECO:0000256" key="11">
    <source>
        <dbReference type="PIRSR" id="PIRSR605792-51"/>
    </source>
</evidence>
<feature type="disulfide bond" description="Redox-active" evidence="11">
    <location>
        <begin position="182"/>
        <end position="185"/>
    </location>
</feature>
<feature type="chain" id="PRO_5033092393" description="Protein disulfide-isomerase" evidence="13">
    <location>
        <begin position="20"/>
        <end position="617"/>
    </location>
</feature>
<keyword evidence="16" id="KW-1185">Reference proteome</keyword>
<keyword evidence="10 11" id="KW-0676">Redox-active center</keyword>
<feature type="domain" description="Thioredoxin" evidence="14">
    <location>
        <begin position="146"/>
        <end position="260"/>
    </location>
</feature>
<dbReference type="PRINTS" id="PR00421">
    <property type="entry name" value="THIOREDOXIN"/>
</dbReference>
<comment type="similarity">
    <text evidence="3 12">Belongs to the protein disulfide isomerase family.</text>
</comment>
<dbReference type="EC" id="5.3.4.1" evidence="4 13"/>
<evidence type="ECO:0000256" key="12">
    <source>
        <dbReference type="RuleBase" id="RU004208"/>
    </source>
</evidence>
<evidence type="ECO:0000256" key="7">
    <source>
        <dbReference type="ARBA" id="ARBA00022824"/>
    </source>
</evidence>
<evidence type="ECO:0000256" key="1">
    <source>
        <dbReference type="ARBA" id="ARBA00001182"/>
    </source>
</evidence>
<evidence type="ECO:0000256" key="10">
    <source>
        <dbReference type="ARBA" id="ARBA00023284"/>
    </source>
</evidence>
<dbReference type="InterPro" id="IPR005792">
    <property type="entry name" value="Prot_disulphide_isomerase"/>
</dbReference>
<feature type="domain" description="Thioredoxin" evidence="14">
    <location>
        <begin position="18"/>
        <end position="145"/>
    </location>
</feature>
<protein>
    <recommendedName>
        <fullName evidence="4 13">Protein disulfide-isomerase</fullName>
        <ecNumber evidence="4 13">5.3.4.1</ecNumber>
    </recommendedName>
</protein>
<dbReference type="PROSITE" id="PS51352">
    <property type="entry name" value="THIOREDOXIN_2"/>
    <property type="match status" value="3"/>
</dbReference>
<dbReference type="SUPFAM" id="SSF52833">
    <property type="entry name" value="Thioredoxin-like"/>
    <property type="match status" value="4"/>
</dbReference>
<proteinExistence type="inferred from homology"/>
<dbReference type="PROSITE" id="PS00194">
    <property type="entry name" value="THIOREDOXIN_1"/>
    <property type="match status" value="3"/>
</dbReference>
<dbReference type="GO" id="GO:0005788">
    <property type="term" value="C:endoplasmic reticulum lumen"/>
    <property type="evidence" value="ECO:0007669"/>
    <property type="project" value="UniProtKB-SubCell"/>
</dbReference>
<dbReference type="GO" id="GO:0034976">
    <property type="term" value="P:response to endoplasmic reticulum stress"/>
    <property type="evidence" value="ECO:0007669"/>
    <property type="project" value="TreeGrafter"/>
</dbReference>
<keyword evidence="8 11" id="KW-1015">Disulfide bond</keyword>
<evidence type="ECO:0000313" key="15">
    <source>
        <dbReference type="EMBL" id="VDH91747.1"/>
    </source>
</evidence>
<accession>A0A8B6BL85</accession>
<reference evidence="15" key="1">
    <citation type="submission" date="2018-11" db="EMBL/GenBank/DDBJ databases">
        <authorList>
            <person name="Alioto T."/>
            <person name="Alioto T."/>
        </authorList>
    </citation>
    <scope>NUCLEOTIDE SEQUENCE</scope>
</reference>
<dbReference type="InterPro" id="IPR017937">
    <property type="entry name" value="Thioredoxin_CS"/>
</dbReference>
<comment type="catalytic activity">
    <reaction evidence="1 13">
        <text>Catalyzes the rearrangement of -S-S- bonds in proteins.</text>
        <dbReference type="EC" id="5.3.4.1"/>
    </reaction>
</comment>
<evidence type="ECO:0000313" key="16">
    <source>
        <dbReference type="Proteomes" id="UP000596742"/>
    </source>
</evidence>
<dbReference type="GO" id="GO:0009986">
    <property type="term" value="C:cell surface"/>
    <property type="evidence" value="ECO:0007669"/>
    <property type="project" value="TreeGrafter"/>
</dbReference>
<dbReference type="FunFam" id="3.40.30.10:FF:000017">
    <property type="entry name" value="Protein disulfide-isomerase A4"/>
    <property type="match status" value="1"/>
</dbReference>
<evidence type="ECO:0000256" key="9">
    <source>
        <dbReference type="ARBA" id="ARBA00023235"/>
    </source>
</evidence>
<keyword evidence="6" id="KW-0677">Repeat</keyword>
<dbReference type="FunFam" id="3.40.30.10:FF:000023">
    <property type="entry name" value="Protein disulfide-isomerase"/>
    <property type="match status" value="1"/>
</dbReference>
<evidence type="ECO:0000259" key="14">
    <source>
        <dbReference type="PROSITE" id="PS51352"/>
    </source>
</evidence>
<dbReference type="NCBIfam" id="TIGR01130">
    <property type="entry name" value="ER_PDI_fam"/>
    <property type="match status" value="1"/>
</dbReference>
<comment type="caution">
    <text evidence="15">The sequence shown here is derived from an EMBL/GenBank/DDBJ whole genome shotgun (WGS) entry which is preliminary data.</text>
</comment>
<dbReference type="PANTHER" id="PTHR18929:SF210">
    <property type="entry name" value="PROTEIN DISULFIDE-ISOMERASE A4"/>
    <property type="match status" value="1"/>
</dbReference>
<keyword evidence="9 13" id="KW-0413">Isomerase</keyword>
<dbReference type="Pfam" id="PF00085">
    <property type="entry name" value="Thioredoxin"/>
    <property type="match status" value="3"/>
</dbReference>
<dbReference type="InterPro" id="IPR036249">
    <property type="entry name" value="Thioredoxin-like_sf"/>
</dbReference>
<organism evidence="15 16">
    <name type="scientific">Mytilus galloprovincialis</name>
    <name type="common">Mediterranean mussel</name>
    <dbReference type="NCBI Taxonomy" id="29158"/>
    <lineage>
        <taxon>Eukaryota</taxon>
        <taxon>Metazoa</taxon>
        <taxon>Spiralia</taxon>
        <taxon>Lophotrochozoa</taxon>
        <taxon>Mollusca</taxon>
        <taxon>Bivalvia</taxon>
        <taxon>Autobranchia</taxon>
        <taxon>Pteriomorphia</taxon>
        <taxon>Mytilida</taxon>
        <taxon>Mytiloidea</taxon>
        <taxon>Mytilidae</taxon>
        <taxon>Mytilinae</taxon>
        <taxon>Mytilus</taxon>
    </lineage>
</organism>
<evidence type="ECO:0000256" key="3">
    <source>
        <dbReference type="ARBA" id="ARBA00006347"/>
    </source>
</evidence>
<keyword evidence="5 13" id="KW-0732">Signal</keyword>
<dbReference type="CDD" id="cd02961">
    <property type="entry name" value="PDI_a_family"/>
    <property type="match status" value="2"/>
</dbReference>
<feature type="domain" description="Thioredoxin" evidence="14">
    <location>
        <begin position="479"/>
        <end position="608"/>
    </location>
</feature>
<dbReference type="CDD" id="cd02995">
    <property type="entry name" value="PDI_a_PDI_a'_C"/>
    <property type="match status" value="1"/>
</dbReference>
<dbReference type="GO" id="GO:0003756">
    <property type="term" value="F:protein disulfide isomerase activity"/>
    <property type="evidence" value="ECO:0007669"/>
    <property type="project" value="UniProtKB-EC"/>
</dbReference>
<name>A0A8B6BL85_MYTGA</name>
<evidence type="ECO:0000256" key="5">
    <source>
        <dbReference type="ARBA" id="ARBA00022729"/>
    </source>
</evidence>
<dbReference type="InterPro" id="IPR013766">
    <property type="entry name" value="Thioredoxin_domain"/>
</dbReference>
<evidence type="ECO:0000256" key="8">
    <source>
        <dbReference type="ARBA" id="ARBA00023157"/>
    </source>
</evidence>
<dbReference type="Proteomes" id="UP000596742">
    <property type="component" value="Unassembled WGS sequence"/>
</dbReference>
<dbReference type="Gene3D" id="3.40.30.10">
    <property type="entry name" value="Glutaredoxin"/>
    <property type="match status" value="5"/>
</dbReference>
<comment type="subcellular location">
    <subcellularLocation>
        <location evidence="2">Endoplasmic reticulum lumen</location>
    </subcellularLocation>
</comment>
<evidence type="ECO:0000256" key="2">
    <source>
        <dbReference type="ARBA" id="ARBA00004319"/>
    </source>
</evidence>
<sequence length="617" mass="70823">MKLLVFVAISLAILKCTICNEDVAKDEDEVDTTVQEEDDVLVLTNDNFDTTISSNGIILVEFYAPWCGHCKSLAPEYAKAAKALKESDPPVALGKVDATEHNELGQRFEVSGYPTLKFFKNGEPYDYEGPRESEGIIAFMKERASPDWKPPPPAVIQLKTDNFDEFITNQDIALVEFYAPWCGHCKTLAPKYEKAAQILKNHSPPIPLVKVDATVDSELASRYGVSGYPTLKIFRKGRDSEYKGPRDEGIVNYMIKQTEEASKVFLRLKQVQDYMKKDKLTVIGFFESVEDKRVDILVDVANQARELFRFGHTFNKDIWKHYGIKKPSIVIFVAERFQTKYEPKRHVLDKDDFTEEELKTFIEKNAFPLVGEYNHEMEPRYREQRPLCLVFYTVDWSFDHRDATNLWRTKIAKIAKDFDNITFAIADEENFKNMLEEFGLGDSPEEINIGCHSMDGKRYPMEPMEEFDSEEIQEFLQKFMKGKLKPYIKSQAIPKRQSGHVKVVVGKNFESVVLDKTKDVLIEFYAPWCGHCKQIEPIYAELAKKLKNEKNLVIAKMDATANDSPDPFTAEGFPTIYFAPANKKSEPMKFEGDRTVEGFEKFLKEHSAVSFKSKDEL</sequence>
<keyword evidence="7" id="KW-0256">Endoplasmic reticulum</keyword>
<dbReference type="InterPro" id="IPR005788">
    <property type="entry name" value="PDI_thioredoxin-like_dom"/>
</dbReference>
<gene>
    <name evidence="15" type="ORF">MGAL_10B042352</name>
</gene>
<feature type="signal peptide" evidence="13">
    <location>
        <begin position="1"/>
        <end position="19"/>
    </location>
</feature>